<keyword evidence="6" id="KW-1185">Reference proteome</keyword>
<evidence type="ECO:0000313" key="6">
    <source>
        <dbReference type="Proteomes" id="UP000182248"/>
    </source>
</evidence>
<keyword evidence="1" id="KW-0805">Transcription regulation</keyword>
<proteinExistence type="predicted"/>
<dbReference type="PANTHER" id="PTHR33204:SF29">
    <property type="entry name" value="TRANSCRIPTIONAL REGULATOR"/>
    <property type="match status" value="1"/>
</dbReference>
<keyword evidence="2" id="KW-0238">DNA-binding</keyword>
<dbReference type="PANTHER" id="PTHR33204">
    <property type="entry name" value="TRANSCRIPTIONAL REGULATOR, MARR FAMILY"/>
    <property type="match status" value="1"/>
</dbReference>
<dbReference type="GO" id="GO:0003677">
    <property type="term" value="F:DNA binding"/>
    <property type="evidence" value="ECO:0007669"/>
    <property type="project" value="UniProtKB-KW"/>
</dbReference>
<evidence type="ECO:0000256" key="3">
    <source>
        <dbReference type="ARBA" id="ARBA00023163"/>
    </source>
</evidence>
<reference evidence="5 6" key="1">
    <citation type="submission" date="2016-11" db="EMBL/GenBank/DDBJ databases">
        <authorList>
            <person name="Jaros S."/>
            <person name="Januszkiewicz K."/>
            <person name="Wedrychowicz H."/>
        </authorList>
    </citation>
    <scope>NUCLEOTIDE SEQUENCE [LARGE SCALE GENOMIC DNA]</scope>
    <source>
        <strain evidence="5 6">CGMCC 1.12145</strain>
    </source>
</reference>
<dbReference type="PROSITE" id="PS51118">
    <property type="entry name" value="HTH_HXLR"/>
    <property type="match status" value="1"/>
</dbReference>
<dbReference type="EMBL" id="FPJE01000001">
    <property type="protein sequence ID" value="SFW12479.1"/>
    <property type="molecule type" value="Genomic_DNA"/>
</dbReference>
<keyword evidence="3" id="KW-0804">Transcription</keyword>
<evidence type="ECO:0000313" key="5">
    <source>
        <dbReference type="EMBL" id="SFW12479.1"/>
    </source>
</evidence>
<dbReference type="InterPro" id="IPR036390">
    <property type="entry name" value="WH_DNA-bd_sf"/>
</dbReference>
<evidence type="ECO:0000256" key="1">
    <source>
        <dbReference type="ARBA" id="ARBA00023015"/>
    </source>
</evidence>
<protein>
    <submittedName>
        <fullName evidence="5">Transcriptional regulator, HxlR family</fullName>
    </submittedName>
</protein>
<accession>A0A1K1LNP1</accession>
<evidence type="ECO:0000259" key="4">
    <source>
        <dbReference type="PROSITE" id="PS51118"/>
    </source>
</evidence>
<dbReference type="Gene3D" id="1.10.10.10">
    <property type="entry name" value="Winged helix-like DNA-binding domain superfamily/Winged helix DNA-binding domain"/>
    <property type="match status" value="1"/>
</dbReference>
<dbReference type="SUPFAM" id="SSF46785">
    <property type="entry name" value="Winged helix' DNA-binding domain"/>
    <property type="match status" value="1"/>
</dbReference>
<dbReference type="Proteomes" id="UP000182248">
    <property type="component" value="Unassembled WGS sequence"/>
</dbReference>
<dbReference type="AlphaFoldDB" id="A0A1K1LNP1"/>
<dbReference type="Pfam" id="PF01638">
    <property type="entry name" value="HxlR"/>
    <property type="match status" value="1"/>
</dbReference>
<dbReference type="STRING" id="1150368.SAMN02927921_00122"/>
<gene>
    <name evidence="5" type="ORF">SAMN02927921_00122</name>
</gene>
<dbReference type="InterPro" id="IPR036388">
    <property type="entry name" value="WH-like_DNA-bd_sf"/>
</dbReference>
<dbReference type="InterPro" id="IPR002577">
    <property type="entry name" value="HTH_HxlR"/>
</dbReference>
<evidence type="ECO:0000256" key="2">
    <source>
        <dbReference type="ARBA" id="ARBA00023125"/>
    </source>
</evidence>
<name>A0A1K1LNP1_9FLAO</name>
<feature type="domain" description="HTH hxlR-type" evidence="4">
    <location>
        <begin position="32"/>
        <end position="130"/>
    </location>
</feature>
<sequence>MIVFCGNYKVTMTPNNKEIPDMKNDILKYSNCPIQRSMAILGSKWKPIIIYTLRDRKARFGQLHASIGHISRKVLTDMLRELEHDEIILRQEFKEIPPRVEYHLTEKGKALIPIMTALTRWDDLYSRHHEAAQTEKVSGT</sequence>
<organism evidence="5 6">
    <name type="scientific">Sinomicrobium oceani</name>
    <dbReference type="NCBI Taxonomy" id="1150368"/>
    <lineage>
        <taxon>Bacteria</taxon>
        <taxon>Pseudomonadati</taxon>
        <taxon>Bacteroidota</taxon>
        <taxon>Flavobacteriia</taxon>
        <taxon>Flavobacteriales</taxon>
        <taxon>Flavobacteriaceae</taxon>
        <taxon>Sinomicrobium</taxon>
    </lineage>
</organism>